<evidence type="ECO:0000256" key="2">
    <source>
        <dbReference type="ARBA" id="ARBA00006205"/>
    </source>
</evidence>
<dbReference type="PANTHER" id="PTHR21343">
    <property type="entry name" value="DETHIOBIOTIN SYNTHETASE"/>
    <property type="match status" value="1"/>
</dbReference>
<proteinExistence type="inferred from homology"/>
<dbReference type="HAMAP" id="MF_00028">
    <property type="entry name" value="CobQ"/>
    <property type="match status" value="1"/>
</dbReference>
<dbReference type="CDD" id="cd01750">
    <property type="entry name" value="GATase1_CobQ"/>
    <property type="match status" value="1"/>
</dbReference>
<dbReference type="SUPFAM" id="SSF52317">
    <property type="entry name" value="Class I glutamine amidotransferase-like"/>
    <property type="match status" value="1"/>
</dbReference>
<dbReference type="GeneID" id="15393867"/>
<dbReference type="SUPFAM" id="SSF52540">
    <property type="entry name" value="P-loop containing nucleoside triphosphate hydrolases"/>
    <property type="match status" value="1"/>
</dbReference>
<accession>N0BGQ4</accession>
<evidence type="ECO:0000259" key="8">
    <source>
        <dbReference type="Pfam" id="PF01656"/>
    </source>
</evidence>
<evidence type="ECO:0000256" key="3">
    <source>
        <dbReference type="ARBA" id="ARBA00014921"/>
    </source>
</evidence>
<dbReference type="Pfam" id="PF07685">
    <property type="entry name" value="GATase_3"/>
    <property type="match status" value="1"/>
</dbReference>
<dbReference type="RefSeq" id="WP_015591784.1">
    <property type="nucleotide sequence ID" value="NC_021169.1"/>
</dbReference>
<evidence type="ECO:0000313" key="10">
    <source>
        <dbReference type="EMBL" id="AGK62188.1"/>
    </source>
</evidence>
<dbReference type="PANTHER" id="PTHR21343:SF1">
    <property type="entry name" value="COBYRIC ACID SYNTHASE"/>
    <property type="match status" value="1"/>
</dbReference>
<feature type="active site" description="Nucleophile" evidence="7">
    <location>
        <position position="321"/>
    </location>
</feature>
<dbReference type="eggNOG" id="arCOG00105">
    <property type="taxonomic scope" value="Archaea"/>
</dbReference>
<reference evidence="10 11" key="1">
    <citation type="journal article" date="2013" name="Genome Announc.">
        <title>Complete Genome Sequence of the Thermophilic and Facultatively Chemolithoautotrophic Sulfate Reducer Archaeoglobus sulfaticallidus Strain PM70-1T.</title>
        <authorList>
            <person name="Stokke R."/>
            <person name="Hocking W.P."/>
            <person name="Steinsbu B.O."/>
            <person name="Steen I.H."/>
        </authorList>
    </citation>
    <scope>NUCLEOTIDE SEQUENCE [LARGE SCALE GENOMIC DNA]</scope>
    <source>
        <strain evidence="10">PM70-1</strain>
    </source>
</reference>
<comment type="function">
    <text evidence="6 7">Catalyzes amidations at positions B, D, E, and G on adenosylcobyrinic A,C-diamide. NH(2) groups are provided by glutamine, and one molecule of ATP is hydrogenolyzed for each amidation.</text>
</comment>
<keyword evidence="11" id="KW-1185">Reference proteome</keyword>
<protein>
    <recommendedName>
        <fullName evidence="3 7">Probable cobyric acid synthase</fullName>
    </recommendedName>
</protein>
<dbReference type="CDD" id="cd05389">
    <property type="entry name" value="CobQ_N"/>
    <property type="match status" value="1"/>
</dbReference>
<dbReference type="Gene3D" id="3.40.50.880">
    <property type="match status" value="1"/>
</dbReference>
<dbReference type="InterPro" id="IPR004459">
    <property type="entry name" value="CobQ_synth"/>
</dbReference>
<dbReference type="GO" id="GO:0009236">
    <property type="term" value="P:cobalamin biosynthetic process"/>
    <property type="evidence" value="ECO:0007669"/>
    <property type="project" value="UniProtKB-UniRule"/>
</dbReference>
<dbReference type="InterPro" id="IPR047045">
    <property type="entry name" value="CobQ_N"/>
</dbReference>
<dbReference type="Proteomes" id="UP000013307">
    <property type="component" value="Chromosome"/>
</dbReference>
<dbReference type="InterPro" id="IPR029062">
    <property type="entry name" value="Class_I_gatase-like"/>
</dbReference>
<keyword evidence="4 7" id="KW-0169">Cobalamin biosynthesis</keyword>
<dbReference type="Pfam" id="PF01656">
    <property type="entry name" value="CbiA"/>
    <property type="match status" value="1"/>
</dbReference>
<evidence type="ECO:0000256" key="5">
    <source>
        <dbReference type="ARBA" id="ARBA00022962"/>
    </source>
</evidence>
<comment type="pathway">
    <text evidence="1 7">Cofactor biosynthesis; adenosylcobalamin biosynthesis.</text>
</comment>
<dbReference type="InterPro" id="IPR002586">
    <property type="entry name" value="CobQ/CobB/MinD/ParA_Nub-bd_dom"/>
</dbReference>
<dbReference type="GO" id="GO:0015420">
    <property type="term" value="F:ABC-type vitamin B12 transporter activity"/>
    <property type="evidence" value="ECO:0007669"/>
    <property type="project" value="UniProtKB-UniRule"/>
</dbReference>
<dbReference type="EMBL" id="CP005290">
    <property type="protein sequence ID" value="AGK62188.1"/>
    <property type="molecule type" value="Genomic_DNA"/>
</dbReference>
<keyword evidence="5 7" id="KW-0315">Glutamine amidotransferase</keyword>
<sequence>MPSIFIGATSSHAGKSLITASLCKIISKMGYRVAPFKAQNMSLNSFITRNGKEIAIAQAFQAQSAGIEPDERMNPILLKPKGNFISQLVVMGEAVGDISSKEYYRKVPELFEVVKSCYESLAEEYEIIVIEGAGGMAEINLYDRDIANIGTIRMANPDVYIVGDIERGGVFSSVYGTYSLLPSDVRDRVKGFIINKLRGYEDVLESGIKQIESMTGLKCIGILPFMDFPLFSEDSLSIPEWGSDGEICVLRLPRISNFTDFEPLRFAGVRFADLNEKDFDCDILIIPGTKDTIADLKALKDTGMDERIKKLAGKIPIIGICGGYQILGKELIDKGVEHGVIRTKGLGLLDAVTVFDVYRKTTRQVRKRVTGDAVILDRIKGNYVWGYEIHKGRSISRKPIFEDDGTVSDDGMVWGTYLHGLFWNDIVVRAVCDYLGIKYRKGEDGMDRLTKIVEEKMDIDFILRNLN</sequence>
<dbReference type="AlphaFoldDB" id="N0BGQ4"/>
<dbReference type="NCBIfam" id="NF001989">
    <property type="entry name" value="PRK00784.1"/>
    <property type="match status" value="1"/>
</dbReference>
<dbReference type="HOGENOM" id="CLU_019250_2_2_2"/>
<feature type="domain" description="CobB/CobQ-like glutamine amidotransferase" evidence="9">
    <location>
        <begin position="246"/>
        <end position="425"/>
    </location>
</feature>
<dbReference type="PROSITE" id="PS51274">
    <property type="entry name" value="GATASE_COBBQ"/>
    <property type="match status" value="1"/>
</dbReference>
<gene>
    <name evidence="7" type="primary">cobQ</name>
    <name evidence="10" type="ORF">Asulf_02235</name>
</gene>
<dbReference type="InterPro" id="IPR033949">
    <property type="entry name" value="CobQ_GATase1"/>
</dbReference>
<comment type="similarity">
    <text evidence="2 7">Belongs to the CobB/CobQ family. CobQ subfamily.</text>
</comment>
<dbReference type="UniPathway" id="UPA00148"/>
<dbReference type="NCBIfam" id="TIGR00313">
    <property type="entry name" value="cobQ"/>
    <property type="match status" value="1"/>
</dbReference>
<dbReference type="KEGG" id="ast:Asulf_02235"/>
<evidence type="ECO:0000256" key="4">
    <source>
        <dbReference type="ARBA" id="ARBA00022573"/>
    </source>
</evidence>
<dbReference type="OrthoDB" id="53136at2157"/>
<evidence type="ECO:0000259" key="9">
    <source>
        <dbReference type="Pfam" id="PF07685"/>
    </source>
</evidence>
<dbReference type="GO" id="GO:0003824">
    <property type="term" value="F:catalytic activity"/>
    <property type="evidence" value="ECO:0007669"/>
    <property type="project" value="InterPro"/>
</dbReference>
<name>N0BGQ4_9EURY</name>
<feature type="domain" description="CobQ/CobB/MinD/ParA nucleotide binding" evidence="8">
    <location>
        <begin position="4"/>
        <end position="225"/>
    </location>
</feature>
<dbReference type="InterPro" id="IPR027417">
    <property type="entry name" value="P-loop_NTPase"/>
</dbReference>
<evidence type="ECO:0000256" key="1">
    <source>
        <dbReference type="ARBA" id="ARBA00004953"/>
    </source>
</evidence>
<dbReference type="InterPro" id="IPR011698">
    <property type="entry name" value="GATase_3"/>
</dbReference>
<evidence type="ECO:0000256" key="6">
    <source>
        <dbReference type="ARBA" id="ARBA00025166"/>
    </source>
</evidence>
<evidence type="ECO:0000313" key="11">
    <source>
        <dbReference type="Proteomes" id="UP000013307"/>
    </source>
</evidence>
<dbReference type="STRING" id="387631.Asulf_02235"/>
<dbReference type="Gene3D" id="3.40.50.300">
    <property type="entry name" value="P-loop containing nucleotide triphosphate hydrolases"/>
    <property type="match status" value="1"/>
</dbReference>
<evidence type="ECO:0000256" key="7">
    <source>
        <dbReference type="HAMAP-Rule" id="MF_00028"/>
    </source>
</evidence>
<feature type="active site" evidence="7">
    <location>
        <position position="419"/>
    </location>
</feature>
<organism evidence="10 11">
    <name type="scientific">Archaeoglobus sulfaticallidus PM70-1</name>
    <dbReference type="NCBI Taxonomy" id="387631"/>
    <lineage>
        <taxon>Archaea</taxon>
        <taxon>Methanobacteriati</taxon>
        <taxon>Methanobacteriota</taxon>
        <taxon>Archaeoglobi</taxon>
        <taxon>Archaeoglobales</taxon>
        <taxon>Archaeoglobaceae</taxon>
        <taxon>Archaeoglobus</taxon>
    </lineage>
</organism>